<dbReference type="InterPro" id="IPR038729">
    <property type="entry name" value="Rad50/SbcC_AAA"/>
</dbReference>
<name>A0ABS7GLN8_9BACT</name>
<evidence type="ECO:0000259" key="1">
    <source>
        <dbReference type="Pfam" id="PF13304"/>
    </source>
</evidence>
<organism evidence="3 4">
    <name type="scientific">Chitinophaga rhizophila</name>
    <dbReference type="NCBI Taxonomy" id="2866212"/>
    <lineage>
        <taxon>Bacteria</taxon>
        <taxon>Pseudomonadati</taxon>
        <taxon>Bacteroidota</taxon>
        <taxon>Chitinophagia</taxon>
        <taxon>Chitinophagales</taxon>
        <taxon>Chitinophagaceae</taxon>
        <taxon>Chitinophaga</taxon>
    </lineage>
</organism>
<dbReference type="InterPro" id="IPR051396">
    <property type="entry name" value="Bact_Antivir_Def_Nuclease"/>
</dbReference>
<dbReference type="EMBL" id="JAICCF010000006">
    <property type="protein sequence ID" value="MBW8688115.1"/>
    <property type="molecule type" value="Genomic_DNA"/>
</dbReference>
<dbReference type="SUPFAM" id="SSF52540">
    <property type="entry name" value="P-loop containing nucleoside triphosphate hydrolases"/>
    <property type="match status" value="1"/>
</dbReference>
<dbReference type="Gene3D" id="3.40.50.300">
    <property type="entry name" value="P-loop containing nucleotide triphosphate hydrolases"/>
    <property type="match status" value="1"/>
</dbReference>
<reference evidence="3 4" key="1">
    <citation type="submission" date="2021-08" db="EMBL/GenBank/DDBJ databases">
        <title>The genome sequence of Chitinophaga sp. B61.</title>
        <authorList>
            <person name="Zhang X."/>
        </authorList>
    </citation>
    <scope>NUCLEOTIDE SEQUENCE [LARGE SCALE GENOMIC DNA]</scope>
    <source>
        <strain evidence="3 4">B61</strain>
    </source>
</reference>
<dbReference type="InterPro" id="IPR003959">
    <property type="entry name" value="ATPase_AAA_core"/>
</dbReference>
<dbReference type="PANTHER" id="PTHR43581:SF2">
    <property type="entry name" value="EXCINUCLEASE ATPASE SUBUNIT"/>
    <property type="match status" value="1"/>
</dbReference>
<evidence type="ECO:0000313" key="4">
    <source>
        <dbReference type="Proteomes" id="UP000812961"/>
    </source>
</evidence>
<sequence>MTANETRKGVYFSELTLRNVKCFRERVSLNFLNTDQSSWRKWTVILGDNGVGKTTLLQALASLQPLEREEQGGNDLIRYKFEYKYVTRLVGIDKGDIWARVYGKDVQSEEDHHLYDLSTSSVGDGKGNRMPVLSYFIEESIADRLVIFAYGANRVMGDSSLTDDISIKGSLLFDEKETLINAEEWLLQLDYAASKDSIIKELAVKKRDQVKAALIELLPDIADVKILDPTIDQLKPSVAFQTAFGWFNIHELSLGYRSMIAWVIDLAARMFARYPNSTNPLAEPAIVLVDEIDLHLHPKWQRNIFRYLSERFPATQFIVTAHSPLIVQAAPEDANLVVLRKEGDTVVIDQEIENVRKWRIDQILTSDLFGLDSARNPEVAKKMEERTALITKATLTAEEEATLNELNEFAQSIPTAPTPTDIEAMELIRKAAAYLKEKKDTEQ</sequence>
<protein>
    <submittedName>
        <fullName evidence="3">AAA family ATPase</fullName>
    </submittedName>
</protein>
<feature type="domain" description="ATPase AAA-type core" evidence="1">
    <location>
        <begin position="245"/>
        <end position="327"/>
    </location>
</feature>
<dbReference type="RefSeq" id="WP_220253435.1">
    <property type="nucleotide sequence ID" value="NZ_JAICCF010000006.1"/>
</dbReference>
<proteinExistence type="predicted"/>
<evidence type="ECO:0000259" key="2">
    <source>
        <dbReference type="Pfam" id="PF13476"/>
    </source>
</evidence>
<accession>A0ABS7GLN8</accession>
<dbReference type="InterPro" id="IPR027417">
    <property type="entry name" value="P-loop_NTPase"/>
</dbReference>
<gene>
    <name evidence="3" type="ORF">K1Y79_27510</name>
</gene>
<comment type="caution">
    <text evidence="3">The sequence shown here is derived from an EMBL/GenBank/DDBJ whole genome shotgun (WGS) entry which is preliminary data.</text>
</comment>
<dbReference type="Pfam" id="PF13304">
    <property type="entry name" value="AAA_21"/>
    <property type="match status" value="1"/>
</dbReference>
<evidence type="ECO:0000313" key="3">
    <source>
        <dbReference type="EMBL" id="MBW8688115.1"/>
    </source>
</evidence>
<dbReference type="PANTHER" id="PTHR43581">
    <property type="entry name" value="ATP/GTP PHOSPHATASE"/>
    <property type="match status" value="1"/>
</dbReference>
<keyword evidence="4" id="KW-1185">Reference proteome</keyword>
<feature type="domain" description="Rad50/SbcC-type AAA" evidence="2">
    <location>
        <begin position="14"/>
        <end position="61"/>
    </location>
</feature>
<dbReference type="Pfam" id="PF13476">
    <property type="entry name" value="AAA_23"/>
    <property type="match status" value="1"/>
</dbReference>
<dbReference type="Proteomes" id="UP000812961">
    <property type="component" value="Unassembled WGS sequence"/>
</dbReference>